<evidence type="ECO:0000313" key="2">
    <source>
        <dbReference type="EMBL" id="UFP93898.1"/>
    </source>
</evidence>
<gene>
    <name evidence="2" type="ORF">ISF26_19320</name>
</gene>
<keyword evidence="3" id="KW-1185">Reference proteome</keyword>
<evidence type="ECO:0000256" key="1">
    <source>
        <dbReference type="SAM" id="MobiDB-lite"/>
    </source>
</evidence>
<feature type="region of interest" description="Disordered" evidence="1">
    <location>
        <begin position="63"/>
        <end position="105"/>
    </location>
</feature>
<protein>
    <submittedName>
        <fullName evidence="2">Uncharacterized protein</fullName>
    </submittedName>
</protein>
<dbReference type="RefSeq" id="WP_230840955.1">
    <property type="nucleotide sequence ID" value="NZ_CP063845.1"/>
</dbReference>
<dbReference type="EMBL" id="CP063845">
    <property type="protein sequence ID" value="UFP93898.1"/>
    <property type="molecule type" value="Genomic_DNA"/>
</dbReference>
<name>A0ABY3PJT5_9CYAN</name>
<evidence type="ECO:0000313" key="3">
    <source>
        <dbReference type="Proteomes" id="UP001054846"/>
    </source>
</evidence>
<organism evidence="2 3">
    <name type="scientific">Gloeobacter morelensis MG652769</name>
    <dbReference type="NCBI Taxonomy" id="2781736"/>
    <lineage>
        <taxon>Bacteria</taxon>
        <taxon>Bacillati</taxon>
        <taxon>Cyanobacteriota</taxon>
        <taxon>Cyanophyceae</taxon>
        <taxon>Gloeobacterales</taxon>
        <taxon>Gloeobacteraceae</taxon>
        <taxon>Gloeobacter</taxon>
        <taxon>Gloeobacter morelensis</taxon>
    </lineage>
</organism>
<dbReference type="Proteomes" id="UP001054846">
    <property type="component" value="Chromosome"/>
</dbReference>
<accession>A0ABY3PJT5</accession>
<sequence length="105" mass="10466">MIGEKTPMLNCYGPNSVKPGTAASQTISLQLDGKSGLFFEELLGLRSLGASAAHHSGGGFVEASSAHHSGGGFSEASAAHHSGGGFAEVSSAHHSGGGFLEASRN</sequence>
<reference evidence="2 3" key="1">
    <citation type="journal article" date="2021" name="Genome Biol. Evol.">
        <title>Complete Genome Sequencing of a Novel Gloeobacter Species from a Waterfall Cave in Mexico.</title>
        <authorList>
            <person name="Saw J.H."/>
            <person name="Cardona T."/>
            <person name="Montejano G."/>
        </authorList>
    </citation>
    <scope>NUCLEOTIDE SEQUENCE [LARGE SCALE GENOMIC DNA]</scope>
    <source>
        <strain evidence="2">MG652769</strain>
    </source>
</reference>
<feature type="compositionally biased region" description="Low complexity" evidence="1">
    <location>
        <begin position="63"/>
        <end position="81"/>
    </location>
</feature>
<proteinExistence type="predicted"/>